<evidence type="ECO:0000256" key="2">
    <source>
        <dbReference type="ARBA" id="ARBA00022475"/>
    </source>
</evidence>
<dbReference type="GO" id="GO:0016757">
    <property type="term" value="F:glycosyltransferase activity"/>
    <property type="evidence" value="ECO:0007669"/>
    <property type="project" value="UniProtKB-KW"/>
</dbReference>
<dbReference type="SUPFAM" id="SSF53448">
    <property type="entry name" value="Nucleotide-diphospho-sugar transferases"/>
    <property type="match status" value="1"/>
</dbReference>
<keyword evidence="9" id="KW-1185">Reference proteome</keyword>
<feature type="region of interest" description="Disordered" evidence="6">
    <location>
        <begin position="247"/>
        <end position="267"/>
    </location>
</feature>
<comment type="caution">
    <text evidence="8">The sequence shown here is derived from an EMBL/GenBank/DDBJ whole genome shotgun (WGS) entry which is preliminary data.</text>
</comment>
<dbReference type="CDD" id="cd00761">
    <property type="entry name" value="Glyco_tranf_GTA_type"/>
    <property type="match status" value="1"/>
</dbReference>
<keyword evidence="4 8" id="KW-0808">Transferase</keyword>
<dbReference type="Proteomes" id="UP000583556">
    <property type="component" value="Unassembled WGS sequence"/>
</dbReference>
<sequence>MVLPFHNERGYLPISLHSLAQQDRPFRLILVDNASTDGGGTEALDLARRLGLDVTFANEMQPGKVAALARGMTFVCTDFVATCDADTVYPRDYLSRAEALLDQPGVAAAVAATSEPGASALTRRVAGLRMALMARLLPQQCLNGGAGQVFRSSMLERAGGFDPAVWNWVLEDHEVMARIEHQGRIAYDAGFECAPISRPRTISSTGWNLPERLRYHLTTQHSRLAFFHEYLAVRLRDRKLTSERLRRDGMNQTRGSSEIAQLHPLRG</sequence>
<dbReference type="Gene3D" id="3.90.550.10">
    <property type="entry name" value="Spore Coat Polysaccharide Biosynthesis Protein SpsA, Chain A"/>
    <property type="match status" value="1"/>
</dbReference>
<dbReference type="InterPro" id="IPR029044">
    <property type="entry name" value="Nucleotide-diphossugar_trans"/>
</dbReference>
<dbReference type="PANTHER" id="PTHR43646:SF2">
    <property type="entry name" value="GLYCOSYLTRANSFERASE 2-LIKE DOMAIN-CONTAINING PROTEIN"/>
    <property type="match status" value="1"/>
</dbReference>
<dbReference type="AlphaFoldDB" id="A0A7Y0GAU8"/>
<organism evidence="8 9">
    <name type="scientific">Novosphingobium olei</name>
    <dbReference type="NCBI Taxonomy" id="2728851"/>
    <lineage>
        <taxon>Bacteria</taxon>
        <taxon>Pseudomonadati</taxon>
        <taxon>Pseudomonadota</taxon>
        <taxon>Alphaproteobacteria</taxon>
        <taxon>Sphingomonadales</taxon>
        <taxon>Sphingomonadaceae</taxon>
        <taxon>Novosphingobium</taxon>
    </lineage>
</organism>
<keyword evidence="2" id="KW-1003">Cell membrane</keyword>
<dbReference type="PANTHER" id="PTHR43646">
    <property type="entry name" value="GLYCOSYLTRANSFERASE"/>
    <property type="match status" value="1"/>
</dbReference>
<reference evidence="8 9" key="1">
    <citation type="submission" date="2020-04" db="EMBL/GenBank/DDBJ databases">
        <title>Novosphingobium sp. TW-4 isolated from soil.</title>
        <authorList>
            <person name="Dahal R.H."/>
            <person name="Chaudhary D.K."/>
        </authorList>
    </citation>
    <scope>NUCLEOTIDE SEQUENCE [LARGE SCALE GENOMIC DNA]</scope>
    <source>
        <strain evidence="8 9">TW-4</strain>
    </source>
</reference>
<comment type="subcellular location">
    <subcellularLocation>
        <location evidence="1">Cell membrane</location>
    </subcellularLocation>
</comment>
<keyword evidence="3" id="KW-0328">Glycosyltransferase</keyword>
<accession>A0A7Y0GAU8</accession>
<dbReference type="InterPro" id="IPR001173">
    <property type="entry name" value="Glyco_trans_2-like"/>
</dbReference>
<evidence type="ECO:0000313" key="8">
    <source>
        <dbReference type="EMBL" id="NML95616.1"/>
    </source>
</evidence>
<evidence type="ECO:0000256" key="4">
    <source>
        <dbReference type="ARBA" id="ARBA00022679"/>
    </source>
</evidence>
<protein>
    <submittedName>
        <fullName evidence="8">Glycosyltransferase family 2 protein</fullName>
    </submittedName>
</protein>
<keyword evidence="5" id="KW-0472">Membrane</keyword>
<dbReference type="EMBL" id="JABBGM010000011">
    <property type="protein sequence ID" value="NML95616.1"/>
    <property type="molecule type" value="Genomic_DNA"/>
</dbReference>
<evidence type="ECO:0000313" key="9">
    <source>
        <dbReference type="Proteomes" id="UP000583556"/>
    </source>
</evidence>
<name>A0A7Y0GAU8_9SPHN</name>
<evidence type="ECO:0000256" key="3">
    <source>
        <dbReference type="ARBA" id="ARBA00022676"/>
    </source>
</evidence>
<gene>
    <name evidence="8" type="ORF">HHL27_18235</name>
</gene>
<evidence type="ECO:0000256" key="5">
    <source>
        <dbReference type="ARBA" id="ARBA00023136"/>
    </source>
</evidence>
<feature type="domain" description="Glycosyltransferase 2-like" evidence="7">
    <location>
        <begin position="2"/>
        <end position="117"/>
    </location>
</feature>
<evidence type="ECO:0000256" key="1">
    <source>
        <dbReference type="ARBA" id="ARBA00004236"/>
    </source>
</evidence>
<evidence type="ECO:0000256" key="6">
    <source>
        <dbReference type="SAM" id="MobiDB-lite"/>
    </source>
</evidence>
<proteinExistence type="predicted"/>
<dbReference type="GO" id="GO:0005886">
    <property type="term" value="C:plasma membrane"/>
    <property type="evidence" value="ECO:0007669"/>
    <property type="project" value="UniProtKB-SubCell"/>
</dbReference>
<feature type="compositionally biased region" description="Polar residues" evidence="6">
    <location>
        <begin position="250"/>
        <end position="259"/>
    </location>
</feature>
<dbReference type="Pfam" id="PF00535">
    <property type="entry name" value="Glycos_transf_2"/>
    <property type="match status" value="1"/>
</dbReference>
<evidence type="ECO:0000259" key="7">
    <source>
        <dbReference type="Pfam" id="PF00535"/>
    </source>
</evidence>